<feature type="region of interest" description="Disordered" evidence="1">
    <location>
        <begin position="692"/>
        <end position="815"/>
    </location>
</feature>
<feature type="region of interest" description="Disordered" evidence="1">
    <location>
        <begin position="367"/>
        <end position="406"/>
    </location>
</feature>
<feature type="compositionally biased region" description="Low complexity" evidence="1">
    <location>
        <begin position="710"/>
        <end position="719"/>
    </location>
</feature>
<name>A0ABR3ZQH4_9PEZI</name>
<organism evidence="2 3">
    <name type="scientific">Sporothrix stenoceras</name>
    <dbReference type="NCBI Taxonomy" id="5173"/>
    <lineage>
        <taxon>Eukaryota</taxon>
        <taxon>Fungi</taxon>
        <taxon>Dikarya</taxon>
        <taxon>Ascomycota</taxon>
        <taxon>Pezizomycotina</taxon>
        <taxon>Sordariomycetes</taxon>
        <taxon>Sordariomycetidae</taxon>
        <taxon>Ophiostomatales</taxon>
        <taxon>Ophiostomataceae</taxon>
        <taxon>Sporothrix</taxon>
    </lineage>
</organism>
<feature type="compositionally biased region" description="Polar residues" evidence="1">
    <location>
        <begin position="799"/>
        <end position="815"/>
    </location>
</feature>
<feature type="region of interest" description="Disordered" evidence="1">
    <location>
        <begin position="535"/>
        <end position="570"/>
    </location>
</feature>
<proteinExistence type="predicted"/>
<feature type="compositionally biased region" description="Polar residues" evidence="1">
    <location>
        <begin position="551"/>
        <end position="565"/>
    </location>
</feature>
<dbReference type="Proteomes" id="UP001583186">
    <property type="component" value="Unassembled WGS sequence"/>
</dbReference>
<dbReference type="EMBL" id="JAWCUI010000003">
    <property type="protein sequence ID" value="KAL1902943.1"/>
    <property type="molecule type" value="Genomic_DNA"/>
</dbReference>
<evidence type="ECO:0000313" key="3">
    <source>
        <dbReference type="Proteomes" id="UP001583186"/>
    </source>
</evidence>
<feature type="compositionally biased region" description="Polar residues" evidence="1">
    <location>
        <begin position="776"/>
        <end position="788"/>
    </location>
</feature>
<comment type="caution">
    <text evidence="2">The sequence shown here is derived from an EMBL/GenBank/DDBJ whole genome shotgun (WGS) entry which is preliminary data.</text>
</comment>
<gene>
    <name evidence="2" type="ORF">Sste5346_000855</name>
</gene>
<feature type="region of interest" description="Disordered" evidence="1">
    <location>
        <begin position="200"/>
        <end position="232"/>
    </location>
</feature>
<reference evidence="2 3" key="1">
    <citation type="journal article" date="2024" name="IMA Fungus">
        <title>IMA Genome - F19 : A genome assembly and annotation guide to empower mycologists, including annotated draft genome sequences of Ceratocystis pirilliformis, Diaporthe australafricana, Fusarium ophioides, Paecilomyces lecythidis, and Sporothrix stenoceras.</title>
        <authorList>
            <person name="Aylward J."/>
            <person name="Wilson A.M."/>
            <person name="Visagie C.M."/>
            <person name="Spraker J."/>
            <person name="Barnes I."/>
            <person name="Buitendag C."/>
            <person name="Ceriani C."/>
            <person name="Del Mar Angel L."/>
            <person name="du Plessis D."/>
            <person name="Fuchs T."/>
            <person name="Gasser K."/>
            <person name="Kramer D."/>
            <person name="Li W."/>
            <person name="Munsamy K."/>
            <person name="Piso A."/>
            <person name="Price J.L."/>
            <person name="Sonnekus B."/>
            <person name="Thomas C."/>
            <person name="van der Nest A."/>
            <person name="van Dijk A."/>
            <person name="van Heerden A."/>
            <person name="van Vuuren N."/>
            <person name="Yilmaz N."/>
            <person name="Duong T.A."/>
            <person name="van der Merwe N.A."/>
            <person name="Wingfield M.J."/>
            <person name="Wingfield B.D."/>
        </authorList>
    </citation>
    <scope>NUCLEOTIDE SEQUENCE [LARGE SCALE GENOMIC DNA]</scope>
    <source>
        <strain evidence="2 3">CMW 5346</strain>
    </source>
</reference>
<protein>
    <submittedName>
        <fullName evidence="2">Uncharacterized protein</fullName>
    </submittedName>
</protein>
<sequence length="837" mass="89485">MGPPTKESVLQAMRSDLGMTRVDDLELENGQRGHTVRTGKASAVLAKAIAPPRKILPVANKWKTAIESGAFDDDDAEAVKGLDRIGGGRLHAVGATPAIPAQYFSQQRMFPPGLPPPGFGRSPNTFQPSRPPPNMMPPSVPFNGFGQQAARFPPGPPPGLSQNRAPVSFEMPPMAAPASMGFGNIDNDVARRLAENSPMPQRTVQVPANTARRPPPPVPLASEVAKTPRPQDPIPAEFAYTVNIRVADRLAKGEGAIYLVAPSDSDPGTFHIYLEGSKYIEYPIVSMFNYMTTSTDLCPQFKEADGASITTTRLVFGSQDRIATFMKELRALKARKPDPVPKVAPAAAPEKQPADIPVSMPAFLKKPAAPKTSDKESAPPATPANKPAMDILSSPPPVPRPAGKDQDTYEIKSTFNILKDSANAISAPKSRPAVLVLDYGNDDYGKACDLVDLSHAVDANGSRPTTQSAMSSTYAMDLGSLQESHFVTPADAEPHVFVDSVQASVAPSEVVEVEVPDTEPVAELAPAPAVAAVAKPSAEPPIKSPTEHTTEPATSMKATPVTHNNEFGADDPVESMERLQASLIEILPKFEAMSRILDSVEEKKREATAKSVFTNLRSSLGDTRDTQLSSAEQLLRALLVKLSQEKPTATKVADTVCHLRYARDEITRLREQAAPPPEVLFKLDFLPLASKPRAPRKTPLASKPVPPKKAPVTPKHTPTSSCTNNKPQSTLSPTAKPFQPSPPHKPRPTQLATHVASPGTAPAVQSVTRPLASPSGVPNSSISTNLESLTERMSRLTLPDSNAKTPTKGLQGSRWATATKSIVRTENANRFKGIIPP</sequence>
<keyword evidence="3" id="KW-1185">Reference proteome</keyword>
<evidence type="ECO:0000256" key="1">
    <source>
        <dbReference type="SAM" id="MobiDB-lite"/>
    </source>
</evidence>
<accession>A0ABR3ZQH4</accession>
<feature type="compositionally biased region" description="Polar residues" evidence="1">
    <location>
        <begin position="720"/>
        <end position="733"/>
    </location>
</feature>
<evidence type="ECO:0000313" key="2">
    <source>
        <dbReference type="EMBL" id="KAL1902943.1"/>
    </source>
</evidence>